<evidence type="ECO:0000313" key="2">
    <source>
        <dbReference type="Proteomes" id="UP000199076"/>
    </source>
</evidence>
<proteinExistence type="predicted"/>
<reference evidence="2" key="1">
    <citation type="submission" date="2016-10" db="EMBL/GenBank/DDBJ databases">
        <authorList>
            <person name="Varghese N."/>
            <person name="Submissions S."/>
        </authorList>
    </citation>
    <scope>NUCLEOTIDE SEQUENCE [LARGE SCALE GENOMIC DNA]</scope>
    <source>
        <strain evidence="2">IBRC-M 10760</strain>
    </source>
</reference>
<keyword evidence="2" id="KW-1185">Reference proteome</keyword>
<dbReference type="AlphaFoldDB" id="A0A1G7HTN2"/>
<gene>
    <name evidence="1" type="ORF">SAMN05216218_103152</name>
</gene>
<accession>A0A1G7HTN2</accession>
<name>A0A1G7HTN2_9EURY</name>
<dbReference type="EMBL" id="FNBK01000003">
    <property type="protein sequence ID" value="SDF03688.1"/>
    <property type="molecule type" value="Genomic_DNA"/>
</dbReference>
<dbReference type="Proteomes" id="UP000199076">
    <property type="component" value="Unassembled WGS sequence"/>
</dbReference>
<sequence>MIAEAYEEMSEGRPVDEALERLTDKAERQLRAYESDRS</sequence>
<evidence type="ECO:0000313" key="1">
    <source>
        <dbReference type="EMBL" id="SDF03688.1"/>
    </source>
</evidence>
<organism evidence="1 2">
    <name type="scientific">Halorientalis regularis</name>
    <dbReference type="NCBI Taxonomy" id="660518"/>
    <lineage>
        <taxon>Archaea</taxon>
        <taxon>Methanobacteriati</taxon>
        <taxon>Methanobacteriota</taxon>
        <taxon>Stenosarchaea group</taxon>
        <taxon>Halobacteria</taxon>
        <taxon>Halobacteriales</taxon>
        <taxon>Haloarculaceae</taxon>
        <taxon>Halorientalis</taxon>
    </lineage>
</organism>
<protein>
    <submittedName>
        <fullName evidence="1">Uncharacterized protein</fullName>
    </submittedName>
</protein>
<dbReference type="STRING" id="660518.SAMN05216218_103152"/>